<comment type="caution">
    <text evidence="1">The sequence shown here is derived from an EMBL/GenBank/DDBJ whole genome shotgun (WGS) entry which is preliminary data.</text>
</comment>
<keyword evidence="2" id="KW-1185">Reference proteome</keyword>
<organism evidence="1 2">
    <name type="scientific">Camellia lanceoleosa</name>
    <dbReference type="NCBI Taxonomy" id="1840588"/>
    <lineage>
        <taxon>Eukaryota</taxon>
        <taxon>Viridiplantae</taxon>
        <taxon>Streptophyta</taxon>
        <taxon>Embryophyta</taxon>
        <taxon>Tracheophyta</taxon>
        <taxon>Spermatophyta</taxon>
        <taxon>Magnoliopsida</taxon>
        <taxon>eudicotyledons</taxon>
        <taxon>Gunneridae</taxon>
        <taxon>Pentapetalae</taxon>
        <taxon>asterids</taxon>
        <taxon>Ericales</taxon>
        <taxon>Theaceae</taxon>
        <taxon>Camellia</taxon>
    </lineage>
</organism>
<name>A0ACC0GEM3_9ERIC</name>
<gene>
    <name evidence="1" type="ORF">LOK49_LG10G01310</name>
</gene>
<reference evidence="1 2" key="1">
    <citation type="journal article" date="2022" name="Plant J.">
        <title>Chromosome-level genome of Camellia lanceoleosa provides a valuable resource for understanding genome evolution and self-incompatibility.</title>
        <authorList>
            <person name="Gong W."/>
            <person name="Xiao S."/>
            <person name="Wang L."/>
            <person name="Liao Z."/>
            <person name="Chang Y."/>
            <person name="Mo W."/>
            <person name="Hu G."/>
            <person name="Li W."/>
            <person name="Zhao G."/>
            <person name="Zhu H."/>
            <person name="Hu X."/>
            <person name="Ji K."/>
            <person name="Xiang X."/>
            <person name="Song Q."/>
            <person name="Yuan D."/>
            <person name="Jin S."/>
            <person name="Zhang L."/>
        </authorList>
    </citation>
    <scope>NUCLEOTIDE SEQUENCE [LARGE SCALE GENOMIC DNA]</scope>
    <source>
        <strain evidence="1">SQ_2022a</strain>
    </source>
</reference>
<proteinExistence type="predicted"/>
<accession>A0ACC0GEM3</accession>
<protein>
    <submittedName>
        <fullName evidence="1">NAC domain-containing protein 90</fullName>
    </submittedName>
</protein>
<evidence type="ECO:0000313" key="2">
    <source>
        <dbReference type="Proteomes" id="UP001060215"/>
    </source>
</evidence>
<evidence type="ECO:0000313" key="1">
    <source>
        <dbReference type="EMBL" id="KAI7997866.1"/>
    </source>
</evidence>
<dbReference type="EMBL" id="CM045767">
    <property type="protein sequence ID" value="KAI7997866.1"/>
    <property type="molecule type" value="Genomic_DNA"/>
</dbReference>
<sequence length="363" mass="41109">MDWLAVVELCEKSFASLGDLCACLGCPAVCLKMGVLLLIYATLVHWSKCKGIHLLLGGVRFNGLAVLWSKCLPAVLFLENYTSFKEDKTLIGSYQCSTYITTTLKENSAGGGGAMVDMAPGFRFYPTEEELVSFYLQNKLQGRQDLDRVIPVLYIYHYNPWDLPQFAGERCRRDPEQWFFFIPRQDKEARGGRPNRLTTSGYWKAIGSPGYVYSSRNRVIGMKKTMVFYTGRAPTGRKTEWKMNEYRAIEGEASSSSAIPKLRQEFSLCRVYKKSKSLRAFDRRPSLEVPVTGQEAMVHQVIAHHGAEATTSHQNCPTIERTGSPESSSDEDHPNPSNTARSDNLDMDIGNEPLWDWEHLNWF</sequence>
<dbReference type="Proteomes" id="UP001060215">
    <property type="component" value="Chromosome 10"/>
</dbReference>